<dbReference type="KEGG" id="tng:GSTEN00037286G001"/>
<dbReference type="AlphaFoldDB" id="Q4R9U7"/>
<accession>Q4R9U7</accession>
<evidence type="ECO:0000256" key="1">
    <source>
        <dbReference type="SAM" id="MobiDB-lite"/>
    </source>
</evidence>
<gene>
    <name evidence="2" type="ORF">GSTENG00037286001</name>
</gene>
<proteinExistence type="predicted"/>
<feature type="region of interest" description="Disordered" evidence="1">
    <location>
        <begin position="1"/>
        <end position="45"/>
    </location>
</feature>
<evidence type="ECO:0000313" key="2">
    <source>
        <dbReference type="EMBL" id="CAG14836.1"/>
    </source>
</evidence>
<feature type="compositionally biased region" description="Low complexity" evidence="1">
    <location>
        <begin position="1"/>
        <end position="11"/>
    </location>
</feature>
<comment type="caution">
    <text evidence="2">The sequence shown here is derived from an EMBL/GenBank/DDBJ whole genome shotgun (WGS) entry which is preliminary data.</text>
</comment>
<feature type="region of interest" description="Disordered" evidence="1">
    <location>
        <begin position="58"/>
        <end position="79"/>
    </location>
</feature>
<name>Q4R9U7_TETNG</name>
<reference evidence="2" key="1">
    <citation type="journal article" date="2004" name="Nature">
        <title>Genome duplication in the teleost fish Tetraodon nigroviridis reveals the early vertebrate proto-karyotype.</title>
        <authorList>
            <person name="Jaillon O."/>
            <person name="Aury J.-M."/>
            <person name="Brunet F."/>
            <person name="Petit J.-L."/>
            <person name="Stange-Thomann N."/>
            <person name="Mauceli E."/>
            <person name="Bouneau L."/>
            <person name="Fischer C."/>
            <person name="Ozouf-Costaz C."/>
            <person name="Bernot A."/>
            <person name="Nicaud S."/>
            <person name="Jaffe D."/>
            <person name="Fisher S."/>
            <person name="Lutfalla G."/>
            <person name="Dossat C."/>
            <person name="Segurens B."/>
            <person name="Dasilva C."/>
            <person name="Salanoubat M."/>
            <person name="Levy M."/>
            <person name="Boudet N."/>
            <person name="Castellano S."/>
            <person name="Anthouard V."/>
            <person name="Jubin C."/>
            <person name="Castelli V."/>
            <person name="Katinka M."/>
            <person name="Vacherie B."/>
            <person name="Biemont C."/>
            <person name="Skalli Z."/>
            <person name="Cattolico L."/>
            <person name="Poulain J."/>
            <person name="De Berardinis V."/>
            <person name="Cruaud C."/>
            <person name="Duprat S."/>
            <person name="Brottier P."/>
            <person name="Coutanceau J.-P."/>
            <person name="Gouzy J."/>
            <person name="Parra G."/>
            <person name="Lardier G."/>
            <person name="Chapple C."/>
            <person name="McKernan K.J."/>
            <person name="McEwan P."/>
            <person name="Bosak S."/>
            <person name="Kellis M."/>
            <person name="Volff J.-N."/>
            <person name="Guigo R."/>
            <person name="Zody M.C."/>
            <person name="Mesirov J."/>
            <person name="Lindblad-Toh K."/>
            <person name="Birren B."/>
            <person name="Nusbaum C."/>
            <person name="Kahn D."/>
            <person name="Robinson-Rechavi M."/>
            <person name="Laudet V."/>
            <person name="Schachter V."/>
            <person name="Quetier F."/>
            <person name="Saurin W."/>
            <person name="Scarpelli C."/>
            <person name="Wincker P."/>
            <person name="Lander E.S."/>
            <person name="Weissenbach J."/>
            <person name="Roest Crollius H."/>
        </authorList>
    </citation>
    <scope>NUCLEOTIDE SEQUENCE [LARGE SCALE GENOMIC DNA]</scope>
</reference>
<dbReference type="EMBL" id="CAAE01025229">
    <property type="protein sequence ID" value="CAG14836.1"/>
    <property type="molecule type" value="Genomic_DNA"/>
</dbReference>
<reference evidence="2" key="2">
    <citation type="submission" date="2004-02" db="EMBL/GenBank/DDBJ databases">
        <authorList>
            <consortium name="Genoscope"/>
            <consortium name="Whitehead Institute Centre for Genome Research"/>
        </authorList>
    </citation>
    <scope>NUCLEOTIDE SEQUENCE</scope>
</reference>
<organism evidence="2">
    <name type="scientific">Tetraodon nigroviridis</name>
    <name type="common">Spotted green pufferfish</name>
    <name type="synonym">Chelonodon nigroviridis</name>
    <dbReference type="NCBI Taxonomy" id="99883"/>
    <lineage>
        <taxon>Eukaryota</taxon>
        <taxon>Metazoa</taxon>
        <taxon>Chordata</taxon>
        <taxon>Craniata</taxon>
        <taxon>Vertebrata</taxon>
        <taxon>Euteleostomi</taxon>
        <taxon>Actinopterygii</taxon>
        <taxon>Neopterygii</taxon>
        <taxon>Teleostei</taxon>
        <taxon>Neoteleostei</taxon>
        <taxon>Acanthomorphata</taxon>
        <taxon>Eupercaria</taxon>
        <taxon>Tetraodontiformes</taxon>
        <taxon>Tetradontoidea</taxon>
        <taxon>Tetraodontidae</taxon>
        <taxon>Tetraodon</taxon>
    </lineage>
</organism>
<sequence length="79" mass="8741">IYHEAAAASRGGSPGGRPGYRRATPEQEDQEGAEQPAARRRHPGPVWLLLPEEGRLLSRQRRPVNSPLPGHHLLLRPVL</sequence>
<feature type="non-terminal residue" evidence="2">
    <location>
        <position position="1"/>
    </location>
</feature>
<protein>
    <submittedName>
        <fullName evidence="2">(spotted green pufferfish) hypothetical protein</fullName>
    </submittedName>
</protein>